<comment type="cofactor">
    <cofactor evidence="1">
        <name>Mg(2+)</name>
        <dbReference type="ChEBI" id="CHEBI:18420"/>
    </cofactor>
</comment>
<comment type="similarity">
    <text evidence="2">Belongs to the ComB family.</text>
</comment>
<evidence type="ECO:0000256" key="7">
    <source>
        <dbReference type="ARBA" id="ARBA00033711"/>
    </source>
</evidence>
<dbReference type="Proteomes" id="UP001149140">
    <property type="component" value="Unassembled WGS sequence"/>
</dbReference>
<comment type="catalytic activity">
    <reaction evidence="7">
        <text>(2R)-O-phospho-3-sulfolactate + H2O = (2R)-3-sulfolactate + phosphate</text>
        <dbReference type="Rhea" id="RHEA:23416"/>
        <dbReference type="ChEBI" id="CHEBI:15377"/>
        <dbReference type="ChEBI" id="CHEBI:15597"/>
        <dbReference type="ChEBI" id="CHEBI:43474"/>
        <dbReference type="ChEBI" id="CHEBI:58738"/>
        <dbReference type="EC" id="3.1.3.71"/>
    </reaction>
</comment>
<protein>
    <recommendedName>
        <fullName evidence="4">Probable 2-phosphosulfolactate phosphatase</fullName>
        <ecNumber evidence="3">3.1.3.71</ecNumber>
    </recommendedName>
</protein>
<organism evidence="8 9">
    <name type="scientific">Solirubrobacter ginsenosidimutans</name>
    <dbReference type="NCBI Taxonomy" id="490573"/>
    <lineage>
        <taxon>Bacteria</taxon>
        <taxon>Bacillati</taxon>
        <taxon>Actinomycetota</taxon>
        <taxon>Thermoleophilia</taxon>
        <taxon>Solirubrobacterales</taxon>
        <taxon>Solirubrobacteraceae</taxon>
        <taxon>Solirubrobacter</taxon>
    </lineage>
</organism>
<evidence type="ECO:0000256" key="1">
    <source>
        <dbReference type="ARBA" id="ARBA00001946"/>
    </source>
</evidence>
<dbReference type="GO" id="GO:0000287">
    <property type="term" value="F:magnesium ion binding"/>
    <property type="evidence" value="ECO:0007669"/>
    <property type="project" value="InterPro"/>
</dbReference>
<evidence type="ECO:0000256" key="6">
    <source>
        <dbReference type="ARBA" id="ARBA00022842"/>
    </source>
</evidence>
<dbReference type="PANTHER" id="PTHR37311">
    <property type="entry name" value="2-PHOSPHOSULFOLACTATE PHOSPHATASE-RELATED"/>
    <property type="match status" value="1"/>
</dbReference>
<dbReference type="Pfam" id="PF04029">
    <property type="entry name" value="2-ph_phosp"/>
    <property type="match status" value="1"/>
</dbReference>
<evidence type="ECO:0000256" key="2">
    <source>
        <dbReference type="ARBA" id="ARBA00009997"/>
    </source>
</evidence>
<evidence type="ECO:0000256" key="4">
    <source>
        <dbReference type="ARBA" id="ARBA00021948"/>
    </source>
</evidence>
<accession>A0A9X3MTI6</accession>
<dbReference type="PANTHER" id="PTHR37311:SF1">
    <property type="entry name" value="2-PHOSPHOSULFOLACTATE PHOSPHATASE-RELATED"/>
    <property type="match status" value="1"/>
</dbReference>
<dbReference type="InterPro" id="IPR036702">
    <property type="entry name" value="ComB-like_sf"/>
</dbReference>
<dbReference type="GO" id="GO:0050532">
    <property type="term" value="F:2-phosphosulfolactate phosphatase activity"/>
    <property type="evidence" value="ECO:0007669"/>
    <property type="project" value="UniProtKB-EC"/>
</dbReference>
<gene>
    <name evidence="8" type="ORF">OM076_18325</name>
</gene>
<dbReference type="RefSeq" id="WP_270041470.1">
    <property type="nucleotide sequence ID" value="NZ_JAPDOD010000017.1"/>
</dbReference>
<dbReference type="SUPFAM" id="SSF142823">
    <property type="entry name" value="ComB-like"/>
    <property type="match status" value="1"/>
</dbReference>
<name>A0A9X3MTI6_9ACTN</name>
<evidence type="ECO:0000256" key="3">
    <source>
        <dbReference type="ARBA" id="ARBA00012953"/>
    </source>
</evidence>
<dbReference type="EC" id="3.1.3.71" evidence="3"/>
<dbReference type="EMBL" id="JAPDOD010000017">
    <property type="protein sequence ID" value="MDA0162235.1"/>
    <property type="molecule type" value="Genomic_DNA"/>
</dbReference>
<keyword evidence="5" id="KW-0378">Hydrolase</keyword>
<dbReference type="GO" id="GO:0050545">
    <property type="term" value="F:sulfopyruvate decarboxylase activity"/>
    <property type="evidence" value="ECO:0007669"/>
    <property type="project" value="TreeGrafter"/>
</dbReference>
<dbReference type="InterPro" id="IPR005238">
    <property type="entry name" value="ComB-like"/>
</dbReference>
<evidence type="ECO:0000313" key="9">
    <source>
        <dbReference type="Proteomes" id="UP001149140"/>
    </source>
</evidence>
<evidence type="ECO:0000256" key="5">
    <source>
        <dbReference type="ARBA" id="ARBA00022801"/>
    </source>
</evidence>
<keyword evidence="6" id="KW-0460">Magnesium</keyword>
<dbReference type="Gene3D" id="3.90.1560.10">
    <property type="entry name" value="ComB-like"/>
    <property type="match status" value="1"/>
</dbReference>
<keyword evidence="9" id="KW-1185">Reference proteome</keyword>
<dbReference type="AlphaFoldDB" id="A0A9X3MTI6"/>
<evidence type="ECO:0000313" key="8">
    <source>
        <dbReference type="EMBL" id="MDA0162235.1"/>
    </source>
</evidence>
<comment type="caution">
    <text evidence="8">The sequence shown here is derived from an EMBL/GenBank/DDBJ whole genome shotgun (WGS) entry which is preliminary data.</text>
</comment>
<reference evidence="8" key="1">
    <citation type="submission" date="2022-10" db="EMBL/GenBank/DDBJ databases">
        <title>The WGS of Solirubrobacter ginsenosidimutans DSM 21036.</title>
        <authorList>
            <person name="Jiang Z."/>
        </authorList>
    </citation>
    <scope>NUCLEOTIDE SEQUENCE</scope>
    <source>
        <strain evidence="8">DSM 21036</strain>
    </source>
</reference>
<sequence length="247" mass="25020">MPLASTAPRPAAPPHRARLRAVDVAFTPAGARRADVTVVIDVLRATTTIVRAFEAGYRRVLCAATLDAAYALDAPGRVLAGERRCVRPPGFALGNSPGDTDPPLGDVLVLATTNGTPAILRAAALSTVVLIGCLRNLEATLDAIGDRDVQLLCAGTDGRPSLEDTYVAGRLAQRLGGQASDAALLAQAVAGERPDALAAGAGGRALIAAGLARDLAVCGQESVDATVPTVRAAAAGVATLEPLKGPR</sequence>
<proteinExistence type="inferred from homology"/>